<organism evidence="9 10">
    <name type="scientific">Myotis myotis</name>
    <name type="common">Greater mouse-eared bat</name>
    <name type="synonym">Vespertilio myotis</name>
    <dbReference type="NCBI Taxonomy" id="51298"/>
    <lineage>
        <taxon>Eukaryota</taxon>
        <taxon>Metazoa</taxon>
        <taxon>Chordata</taxon>
        <taxon>Craniata</taxon>
        <taxon>Vertebrata</taxon>
        <taxon>Euteleostomi</taxon>
        <taxon>Mammalia</taxon>
        <taxon>Eutheria</taxon>
        <taxon>Laurasiatheria</taxon>
        <taxon>Chiroptera</taxon>
        <taxon>Yangochiroptera</taxon>
        <taxon>Vespertilionidae</taxon>
        <taxon>Myotis</taxon>
    </lineage>
</organism>
<dbReference type="GO" id="GO:0005886">
    <property type="term" value="C:plasma membrane"/>
    <property type="evidence" value="ECO:0007669"/>
    <property type="project" value="TreeGrafter"/>
</dbReference>
<comment type="subcellular location">
    <subcellularLocation>
        <location evidence="1">Membrane</location>
        <topology evidence="1">Multi-pass membrane protein</topology>
    </subcellularLocation>
</comment>
<dbReference type="InterPro" id="IPR001898">
    <property type="entry name" value="SLC13A/DASS"/>
</dbReference>
<comment type="similarity">
    <text evidence="2">Belongs to the SLC13A/DASS transporter (TC 2.A.47) family. NADC subfamily.</text>
</comment>
<keyword evidence="7" id="KW-0739">Sodium transport</keyword>
<evidence type="ECO:0000256" key="4">
    <source>
        <dbReference type="ARBA" id="ARBA00022989"/>
    </source>
</evidence>
<dbReference type="EMBL" id="JABWUV010000009">
    <property type="protein sequence ID" value="KAF6330987.1"/>
    <property type="molecule type" value="Genomic_DNA"/>
</dbReference>
<dbReference type="Proteomes" id="UP000527355">
    <property type="component" value="Unassembled WGS sequence"/>
</dbReference>
<evidence type="ECO:0000256" key="1">
    <source>
        <dbReference type="ARBA" id="ARBA00004141"/>
    </source>
</evidence>
<accession>A0A7J7W0H0</accession>
<evidence type="ECO:0000256" key="7">
    <source>
        <dbReference type="ARBA" id="ARBA00023201"/>
    </source>
</evidence>
<feature type="transmembrane region" description="Helical" evidence="8">
    <location>
        <begin position="40"/>
        <end position="58"/>
    </location>
</feature>
<reference evidence="9 10" key="1">
    <citation type="journal article" date="2020" name="Nature">
        <title>Six reference-quality genomes reveal evolution of bat adaptations.</title>
        <authorList>
            <person name="Jebb D."/>
            <person name="Huang Z."/>
            <person name="Pippel M."/>
            <person name="Hughes G.M."/>
            <person name="Lavrichenko K."/>
            <person name="Devanna P."/>
            <person name="Winkler S."/>
            <person name="Jermiin L.S."/>
            <person name="Skirmuntt E.C."/>
            <person name="Katzourakis A."/>
            <person name="Burkitt-Gray L."/>
            <person name="Ray D.A."/>
            <person name="Sullivan K.A.M."/>
            <person name="Roscito J.G."/>
            <person name="Kirilenko B.M."/>
            <person name="Davalos L.M."/>
            <person name="Corthals A.P."/>
            <person name="Power M.L."/>
            <person name="Jones G."/>
            <person name="Ransome R.D."/>
            <person name="Dechmann D.K.N."/>
            <person name="Locatelli A.G."/>
            <person name="Puechmaille S.J."/>
            <person name="Fedrigo O."/>
            <person name="Jarvis E.D."/>
            <person name="Hiller M."/>
            <person name="Vernes S.C."/>
            <person name="Myers E.W."/>
            <person name="Teeling E.C."/>
        </authorList>
    </citation>
    <scope>NUCLEOTIDE SEQUENCE [LARGE SCALE GENOMIC DNA]</scope>
    <source>
        <strain evidence="9">MMyoMyo1</strain>
        <tissue evidence="9">Flight muscle</tissue>
    </source>
</reference>
<dbReference type="Pfam" id="PF00939">
    <property type="entry name" value="Na_sulph_symp"/>
    <property type="match status" value="1"/>
</dbReference>
<keyword evidence="3 8" id="KW-0812">Transmembrane</keyword>
<dbReference type="GO" id="GO:0017153">
    <property type="term" value="F:sodium:dicarboxylate symporter activity"/>
    <property type="evidence" value="ECO:0007669"/>
    <property type="project" value="TreeGrafter"/>
</dbReference>
<evidence type="ECO:0000256" key="6">
    <source>
        <dbReference type="ARBA" id="ARBA00023136"/>
    </source>
</evidence>
<evidence type="ECO:0000256" key="3">
    <source>
        <dbReference type="ARBA" id="ARBA00022692"/>
    </source>
</evidence>
<dbReference type="GO" id="GO:0015141">
    <property type="term" value="F:succinate transmembrane transporter activity"/>
    <property type="evidence" value="ECO:0007669"/>
    <property type="project" value="TreeGrafter"/>
</dbReference>
<keyword evidence="5" id="KW-0915">Sodium</keyword>
<keyword evidence="7" id="KW-0406">Ion transport</keyword>
<gene>
    <name evidence="9" type="ORF">mMyoMyo1_017560</name>
</gene>
<keyword evidence="7" id="KW-0813">Transport</keyword>
<dbReference type="PANTHER" id="PTHR10283:SF62">
    <property type="entry name" value="NA(+)_DICARBOXYLATE COTRANSPORTER 3"/>
    <property type="match status" value="1"/>
</dbReference>
<evidence type="ECO:0000256" key="8">
    <source>
        <dbReference type="SAM" id="Phobius"/>
    </source>
</evidence>
<keyword evidence="4 8" id="KW-1133">Transmembrane helix</keyword>
<proteinExistence type="inferred from homology"/>
<evidence type="ECO:0000313" key="10">
    <source>
        <dbReference type="Proteomes" id="UP000527355"/>
    </source>
</evidence>
<evidence type="ECO:0000256" key="2">
    <source>
        <dbReference type="ARBA" id="ARBA00006772"/>
    </source>
</evidence>
<evidence type="ECO:0000256" key="5">
    <source>
        <dbReference type="ARBA" id="ARBA00023053"/>
    </source>
</evidence>
<dbReference type="VEuPathDB" id="HostDB:GeneID_118663149"/>
<comment type="caution">
    <text evidence="9">The sequence shown here is derived from an EMBL/GenBank/DDBJ whole genome shotgun (WGS) entry which is preliminary data.</text>
</comment>
<sequence>MIPATVGCSYAFMLPVSTPPNSIAFATGHLLVKDMVRTGLLMNLMGIMILNMAINTWAQPIFQLGSFPDWAQDHLTNVTGKPPSLVANDTLLAL</sequence>
<dbReference type="GO" id="GO:0015137">
    <property type="term" value="F:citrate transmembrane transporter activity"/>
    <property type="evidence" value="ECO:0007669"/>
    <property type="project" value="TreeGrafter"/>
</dbReference>
<dbReference type="PANTHER" id="PTHR10283">
    <property type="entry name" value="SOLUTE CARRIER FAMILY 13 MEMBER"/>
    <property type="match status" value="1"/>
</dbReference>
<evidence type="ECO:0000313" key="9">
    <source>
        <dbReference type="EMBL" id="KAF6330987.1"/>
    </source>
</evidence>
<keyword evidence="6 8" id="KW-0472">Membrane</keyword>
<protein>
    <submittedName>
        <fullName evidence="9">Solute carrier family 13 member 3</fullName>
    </submittedName>
</protein>
<dbReference type="AlphaFoldDB" id="A0A7J7W0H0"/>
<name>A0A7J7W0H0_MYOMY</name>
<keyword evidence="10" id="KW-1185">Reference proteome</keyword>